<dbReference type="AlphaFoldDB" id="A0A9P5DYL7"/>
<name>A0A9P5DYL7_9HYPO</name>
<dbReference type="Proteomes" id="UP000730481">
    <property type="component" value="Unassembled WGS sequence"/>
</dbReference>
<keyword evidence="2" id="KW-1185">Reference proteome</keyword>
<accession>A0A9P5DYL7</accession>
<reference evidence="1" key="1">
    <citation type="journal article" date="2017" name="Mycologia">
        <title>Fusarium algeriense, sp. nov., a novel toxigenic crown rot pathogen of durum wheat from Algeria is nested in the Fusarium burgessii species complex.</title>
        <authorList>
            <person name="Laraba I."/>
            <person name="Keddad A."/>
            <person name="Boureghda H."/>
            <person name="Abdallah N."/>
            <person name="Vaughan M.M."/>
            <person name="Proctor R.H."/>
            <person name="Busman M."/>
            <person name="O'Donnell K."/>
        </authorList>
    </citation>
    <scope>NUCLEOTIDE SEQUENCE</scope>
    <source>
        <strain evidence="1">NRRL 25174</strain>
    </source>
</reference>
<dbReference type="OrthoDB" id="4159781at2759"/>
<dbReference type="EMBL" id="PVQB02000163">
    <property type="protein sequence ID" value="KAF4342041.1"/>
    <property type="molecule type" value="Genomic_DNA"/>
</dbReference>
<sequence>MSRTTLVQHTPQPQVELKFVTGDQPDLLKANSSIRSHIAKQGWKPYTKPGRPKRRGREKKQEVVFECIRQEWRHLPPIERELGGGRVDPFRTYPGPWNPQIPGLVDHYLVHMAVDIPELDQPGNKGLLRTSWFPLAISFWYITFGKLYPTTQAPGNLGNQQCILGHE</sequence>
<evidence type="ECO:0000313" key="2">
    <source>
        <dbReference type="Proteomes" id="UP000730481"/>
    </source>
</evidence>
<gene>
    <name evidence="1" type="ORF">FBEOM_3972</name>
</gene>
<evidence type="ECO:0000313" key="1">
    <source>
        <dbReference type="EMBL" id="KAF4342041.1"/>
    </source>
</evidence>
<protein>
    <submittedName>
        <fullName evidence="1">Fungal specific transcription factor factor domain protein</fullName>
    </submittedName>
</protein>
<organism evidence="1 2">
    <name type="scientific">Fusarium beomiforme</name>
    <dbReference type="NCBI Taxonomy" id="44412"/>
    <lineage>
        <taxon>Eukaryota</taxon>
        <taxon>Fungi</taxon>
        <taxon>Dikarya</taxon>
        <taxon>Ascomycota</taxon>
        <taxon>Pezizomycotina</taxon>
        <taxon>Sordariomycetes</taxon>
        <taxon>Hypocreomycetidae</taxon>
        <taxon>Hypocreales</taxon>
        <taxon>Nectriaceae</taxon>
        <taxon>Fusarium</taxon>
        <taxon>Fusarium burgessii species complex</taxon>
    </lineage>
</organism>
<proteinExistence type="predicted"/>
<comment type="caution">
    <text evidence="1">The sequence shown here is derived from an EMBL/GenBank/DDBJ whole genome shotgun (WGS) entry which is preliminary data.</text>
</comment>
<reference evidence="1" key="2">
    <citation type="submission" date="2020-02" db="EMBL/GenBank/DDBJ databases">
        <title>Identification and distribution of gene clusters putatively required for synthesis of sphingolipid metabolism inhibitors in phylogenetically diverse species of the filamentous fungus Fusarium.</title>
        <authorList>
            <person name="Kim H.-S."/>
            <person name="Busman M."/>
            <person name="Brown D.W."/>
            <person name="Divon H."/>
            <person name="Uhlig S."/>
            <person name="Proctor R.H."/>
        </authorList>
    </citation>
    <scope>NUCLEOTIDE SEQUENCE</scope>
    <source>
        <strain evidence="1">NRRL 25174</strain>
    </source>
</reference>